<name>A0A1X2IXS9_9FUNG</name>
<evidence type="ECO:0000256" key="1">
    <source>
        <dbReference type="SAM" id="MobiDB-lite"/>
    </source>
</evidence>
<evidence type="ECO:0000313" key="5">
    <source>
        <dbReference type="Proteomes" id="UP000193560"/>
    </source>
</evidence>
<keyword evidence="5" id="KW-1185">Reference proteome</keyword>
<dbReference type="CDD" id="cd00821">
    <property type="entry name" value="PH"/>
    <property type="match status" value="1"/>
</dbReference>
<dbReference type="SMART" id="SM00233">
    <property type="entry name" value="PH"/>
    <property type="match status" value="1"/>
</dbReference>
<dbReference type="InterPro" id="IPR051092">
    <property type="entry name" value="FYVE_RhoGEF_PH"/>
</dbReference>
<reference evidence="4 5" key="1">
    <citation type="submission" date="2016-07" db="EMBL/GenBank/DDBJ databases">
        <title>Pervasive Adenine N6-methylation of Active Genes in Fungi.</title>
        <authorList>
            <consortium name="DOE Joint Genome Institute"/>
            <person name="Mondo S.J."/>
            <person name="Dannebaum R.O."/>
            <person name="Kuo R.C."/>
            <person name="Labutti K."/>
            <person name="Haridas S."/>
            <person name="Kuo A."/>
            <person name="Salamov A."/>
            <person name="Ahrendt S.R."/>
            <person name="Lipzen A."/>
            <person name="Sullivan W."/>
            <person name="Andreopoulos W.B."/>
            <person name="Clum A."/>
            <person name="Lindquist E."/>
            <person name="Daum C."/>
            <person name="Ramamoorthy G.K."/>
            <person name="Gryganskyi A."/>
            <person name="Culley D."/>
            <person name="Magnuson J.K."/>
            <person name="James T.Y."/>
            <person name="O'Malley M.A."/>
            <person name="Stajich J.E."/>
            <person name="Spatafora J.W."/>
            <person name="Visel A."/>
            <person name="Grigoriev I.V."/>
        </authorList>
    </citation>
    <scope>NUCLEOTIDE SEQUENCE [LARGE SCALE GENOMIC DNA]</scope>
    <source>
        <strain evidence="4 5">NRRL 1336</strain>
    </source>
</reference>
<dbReference type="InterPro" id="IPR035899">
    <property type="entry name" value="DBL_dom_sf"/>
</dbReference>
<comment type="caution">
    <text evidence="4">The sequence shown here is derived from an EMBL/GenBank/DDBJ whole genome shotgun (WGS) entry which is preliminary data.</text>
</comment>
<dbReference type="PANTHER" id="PTHR12673">
    <property type="entry name" value="FACIOGENITAL DYSPLASIA PROTEIN"/>
    <property type="match status" value="1"/>
</dbReference>
<dbReference type="EMBL" id="MCGE01000002">
    <property type="protein sequence ID" value="ORZ24125.1"/>
    <property type="molecule type" value="Genomic_DNA"/>
</dbReference>
<dbReference type="SUPFAM" id="SSF50729">
    <property type="entry name" value="PH domain-like"/>
    <property type="match status" value="1"/>
</dbReference>
<dbReference type="PANTHER" id="PTHR12673:SF159">
    <property type="entry name" value="LD03170P"/>
    <property type="match status" value="1"/>
</dbReference>
<organism evidence="4 5">
    <name type="scientific">Absidia repens</name>
    <dbReference type="NCBI Taxonomy" id="90262"/>
    <lineage>
        <taxon>Eukaryota</taxon>
        <taxon>Fungi</taxon>
        <taxon>Fungi incertae sedis</taxon>
        <taxon>Mucoromycota</taxon>
        <taxon>Mucoromycotina</taxon>
        <taxon>Mucoromycetes</taxon>
        <taxon>Mucorales</taxon>
        <taxon>Cunninghamellaceae</taxon>
        <taxon>Absidia</taxon>
    </lineage>
</organism>
<dbReference type="Pfam" id="PF00169">
    <property type="entry name" value="PH"/>
    <property type="match status" value="1"/>
</dbReference>
<gene>
    <name evidence="4" type="ORF">BCR42DRAFT_402294</name>
</gene>
<dbReference type="InterPro" id="IPR000219">
    <property type="entry name" value="DH_dom"/>
</dbReference>
<dbReference type="InterPro" id="IPR001849">
    <property type="entry name" value="PH_domain"/>
</dbReference>
<dbReference type="GO" id="GO:0005085">
    <property type="term" value="F:guanyl-nucleotide exchange factor activity"/>
    <property type="evidence" value="ECO:0007669"/>
    <property type="project" value="InterPro"/>
</dbReference>
<dbReference type="Gene3D" id="1.20.900.10">
    <property type="entry name" value="Dbl homology (DH) domain"/>
    <property type="match status" value="1"/>
</dbReference>
<feature type="domain" description="DH" evidence="3">
    <location>
        <begin position="94"/>
        <end position="297"/>
    </location>
</feature>
<dbReference type="Proteomes" id="UP000193560">
    <property type="component" value="Unassembled WGS sequence"/>
</dbReference>
<dbReference type="Pfam" id="PF00621">
    <property type="entry name" value="RhoGEF"/>
    <property type="match status" value="1"/>
</dbReference>
<dbReference type="Gene3D" id="2.30.29.30">
    <property type="entry name" value="Pleckstrin-homology domain (PH domain)/Phosphotyrosine-binding domain (PTB)"/>
    <property type="match status" value="1"/>
</dbReference>
<evidence type="ECO:0000313" key="4">
    <source>
        <dbReference type="EMBL" id="ORZ24125.1"/>
    </source>
</evidence>
<dbReference type="PROSITE" id="PS50010">
    <property type="entry name" value="DH_2"/>
    <property type="match status" value="1"/>
</dbReference>
<dbReference type="OrthoDB" id="660555at2759"/>
<accession>A0A1X2IXS9</accession>
<sequence length="489" mass="56523">MSFYYQSNNSNSNTPFYKGRRLSNKDDIRQHQRETDYYFEENSSVSSYATTSVSGSFNQTQRRQSDQTYEIQEAVDYYYDMDTEIVDHELLHRSREALIQQLYSSEKSYLHSLDLIMNLFLYPLRHALKQHESSSSSISFLNGSKKPACTRRELQWLFCNLDDIYQMHKNILKAVEQRLNTFSTSQIISDVLFDTVFNYLGRCYGTYLDNYHVIVTTYERLLSYAPFKKFIDVTHKDPSLKGATLLSLLQIPTGCVNRYIQIVIRLADATSPMHPDYSGLQNLKESMLGLSEEIRPKIDNADNIDQVLMIHQALVEAPFGSHADRRLILQGDLNKLTLSSAQKRRRNSNMNGFSIEGLKKASSIKRMVILFSDMLLYVQARHDTKRTVLQYKGHIDLENARVQDVPPLPDGSLNDCFEVVTCVSGIDAMYTTIVEPSRSHIFQTKSQEEREDWLYHLSSVISELRRSATKARSRLIQEQRTKLADNNIL</sequence>
<dbReference type="STRING" id="90262.A0A1X2IXS9"/>
<dbReference type="InterPro" id="IPR011993">
    <property type="entry name" value="PH-like_dom_sf"/>
</dbReference>
<evidence type="ECO:0000259" key="2">
    <source>
        <dbReference type="PROSITE" id="PS50003"/>
    </source>
</evidence>
<dbReference type="SMART" id="SM00325">
    <property type="entry name" value="RhoGEF"/>
    <property type="match status" value="1"/>
</dbReference>
<dbReference type="GO" id="GO:0005737">
    <property type="term" value="C:cytoplasm"/>
    <property type="evidence" value="ECO:0007669"/>
    <property type="project" value="TreeGrafter"/>
</dbReference>
<protein>
    <submittedName>
        <fullName evidence="4">Dbl homology domain-containing protein</fullName>
    </submittedName>
</protein>
<evidence type="ECO:0000259" key="3">
    <source>
        <dbReference type="PROSITE" id="PS50010"/>
    </source>
</evidence>
<feature type="domain" description="PH" evidence="2">
    <location>
        <begin position="326"/>
        <end position="462"/>
    </location>
</feature>
<proteinExistence type="predicted"/>
<dbReference type="PROSITE" id="PS50003">
    <property type="entry name" value="PH_DOMAIN"/>
    <property type="match status" value="1"/>
</dbReference>
<dbReference type="AlphaFoldDB" id="A0A1X2IXS9"/>
<dbReference type="SUPFAM" id="SSF48065">
    <property type="entry name" value="DBL homology domain (DH-domain)"/>
    <property type="match status" value="1"/>
</dbReference>
<feature type="region of interest" description="Disordered" evidence="1">
    <location>
        <begin position="1"/>
        <end position="25"/>
    </location>
</feature>